<keyword evidence="4 10" id="KW-0812">Transmembrane</keyword>
<evidence type="ECO:0000313" key="12">
    <source>
        <dbReference type="Proteomes" id="UP000218899"/>
    </source>
</evidence>
<evidence type="ECO:0000313" key="11">
    <source>
        <dbReference type="EMBL" id="BAU46745.1"/>
    </source>
</evidence>
<dbReference type="GO" id="GO:0043772">
    <property type="term" value="F:acyl-phosphate glycerol-3-phosphate acyltransferase activity"/>
    <property type="evidence" value="ECO:0007669"/>
    <property type="project" value="UniProtKB-UniRule"/>
</dbReference>
<comment type="subunit">
    <text evidence="10">Probably interacts with PlsX.</text>
</comment>
<evidence type="ECO:0000256" key="8">
    <source>
        <dbReference type="ARBA" id="ARBA00023209"/>
    </source>
</evidence>
<evidence type="ECO:0000256" key="2">
    <source>
        <dbReference type="ARBA" id="ARBA00022516"/>
    </source>
</evidence>
<comment type="similarity">
    <text evidence="10">Belongs to the PlsY family.</text>
</comment>
<feature type="transmembrane region" description="Helical" evidence="10">
    <location>
        <begin position="154"/>
        <end position="174"/>
    </location>
</feature>
<dbReference type="RefSeq" id="WP_096457412.1">
    <property type="nucleotide sequence ID" value="NZ_AP014936.1"/>
</dbReference>
<keyword evidence="9 10" id="KW-1208">Phospholipid metabolism</keyword>
<comment type="subcellular location">
    <subcellularLocation>
        <location evidence="10">Cell membrane</location>
        <topology evidence="10">Multi-pass membrane protein</topology>
    </subcellularLocation>
</comment>
<sequence>MLYLTLPLAYLLGSLPMAILVARVLGLPDPRTTGSRNPGATNVLRYGGKAAAALTLAGDVLKAVIPVGLARGLDADPLIVAGCGLLAFLGHLYPVFFGFKGGKGVATALGVWLVIAPAVAGLLIATWVVVAAVFRYSSLSALVAALAAPLYVWWLAPIDAYVLLSLLMSALLVWRHRTNIQKLATGQESRIGASRSG</sequence>
<dbReference type="NCBIfam" id="TIGR00023">
    <property type="entry name" value="glycerol-3-phosphate 1-O-acyltransferase PlsY"/>
    <property type="match status" value="1"/>
</dbReference>
<evidence type="ECO:0000256" key="7">
    <source>
        <dbReference type="ARBA" id="ARBA00023136"/>
    </source>
</evidence>
<evidence type="ECO:0000256" key="1">
    <source>
        <dbReference type="ARBA" id="ARBA00022475"/>
    </source>
</evidence>
<keyword evidence="8 10" id="KW-0594">Phospholipid biosynthesis</keyword>
<dbReference type="PANTHER" id="PTHR30309">
    <property type="entry name" value="INNER MEMBRANE PROTEIN YGIH"/>
    <property type="match status" value="1"/>
</dbReference>
<comment type="caution">
    <text evidence="10">Lacks conserved residue(s) required for the propagation of feature annotation.</text>
</comment>
<keyword evidence="5 10" id="KW-1133">Transmembrane helix</keyword>
<dbReference type="GO" id="GO:0005886">
    <property type="term" value="C:plasma membrane"/>
    <property type="evidence" value="ECO:0007669"/>
    <property type="project" value="UniProtKB-SubCell"/>
</dbReference>
<keyword evidence="1 10" id="KW-1003">Cell membrane</keyword>
<evidence type="ECO:0000256" key="9">
    <source>
        <dbReference type="ARBA" id="ARBA00023264"/>
    </source>
</evidence>
<comment type="pathway">
    <text evidence="10">Lipid metabolism; phospholipid metabolism.</text>
</comment>
<dbReference type="SMART" id="SM01207">
    <property type="entry name" value="G3P_acyltransf"/>
    <property type="match status" value="1"/>
</dbReference>
<protein>
    <recommendedName>
        <fullName evidence="10">Glycerol-3-phosphate acyltransferase</fullName>
    </recommendedName>
    <alternativeName>
        <fullName evidence="10">Acyl-PO4 G3P acyltransferase</fullName>
    </alternativeName>
    <alternativeName>
        <fullName evidence="10">Acyl-phosphate--glycerol-3-phosphate acyltransferase</fullName>
    </alternativeName>
    <alternativeName>
        <fullName evidence="10">G3P acyltransferase</fullName>
        <shortName evidence="10">GPAT</shortName>
        <ecNumber evidence="10">2.3.1.275</ecNumber>
    </alternativeName>
    <alternativeName>
        <fullName evidence="10">Lysophosphatidic acid synthase</fullName>
        <shortName evidence="10">LPA synthase</shortName>
    </alternativeName>
</protein>
<keyword evidence="6 10" id="KW-0443">Lipid metabolism</keyword>
<dbReference type="OrthoDB" id="9777124at2"/>
<feature type="transmembrane region" description="Helical" evidence="10">
    <location>
        <begin position="111"/>
        <end position="134"/>
    </location>
</feature>
<dbReference type="HAMAP" id="MF_01043">
    <property type="entry name" value="PlsY"/>
    <property type="match status" value="1"/>
</dbReference>
<comment type="catalytic activity">
    <reaction evidence="10">
        <text>an acyl phosphate + sn-glycerol 3-phosphate = a 1-acyl-sn-glycero-3-phosphate + phosphate</text>
        <dbReference type="Rhea" id="RHEA:34075"/>
        <dbReference type="ChEBI" id="CHEBI:43474"/>
        <dbReference type="ChEBI" id="CHEBI:57597"/>
        <dbReference type="ChEBI" id="CHEBI:57970"/>
        <dbReference type="ChEBI" id="CHEBI:59918"/>
        <dbReference type="EC" id="2.3.1.275"/>
    </reaction>
</comment>
<evidence type="ECO:0000256" key="6">
    <source>
        <dbReference type="ARBA" id="ARBA00023098"/>
    </source>
</evidence>
<reference evidence="11 12" key="1">
    <citation type="submission" date="2015-08" db="EMBL/GenBank/DDBJ databases">
        <title>Complete genome sequence of Sulfurifustis variabilis.</title>
        <authorList>
            <person name="Miura A."/>
            <person name="Kojima H."/>
            <person name="Fukui M."/>
        </authorList>
    </citation>
    <scope>NUCLEOTIDE SEQUENCE [LARGE SCALE GENOMIC DNA]</scope>
    <source>
        <strain evidence="12">skN76</strain>
    </source>
</reference>
<accession>A0A1B4V0M2</accession>
<keyword evidence="2 10" id="KW-0444">Lipid biosynthesis</keyword>
<dbReference type="KEGG" id="sva:SVA_0163"/>
<dbReference type="EMBL" id="AP014936">
    <property type="protein sequence ID" value="BAU46745.1"/>
    <property type="molecule type" value="Genomic_DNA"/>
</dbReference>
<keyword evidence="7 10" id="KW-0472">Membrane</keyword>
<dbReference type="EC" id="2.3.1.275" evidence="10"/>
<gene>
    <name evidence="10" type="primary">plsY</name>
    <name evidence="11" type="ORF">SVA_0163</name>
</gene>
<evidence type="ECO:0000256" key="3">
    <source>
        <dbReference type="ARBA" id="ARBA00022679"/>
    </source>
</evidence>
<evidence type="ECO:0000256" key="10">
    <source>
        <dbReference type="HAMAP-Rule" id="MF_01043"/>
    </source>
</evidence>
<dbReference type="Pfam" id="PF02660">
    <property type="entry name" value="G3P_acyltransf"/>
    <property type="match status" value="1"/>
</dbReference>
<dbReference type="UniPathway" id="UPA00085"/>
<dbReference type="PANTHER" id="PTHR30309:SF0">
    <property type="entry name" value="GLYCEROL-3-PHOSPHATE ACYLTRANSFERASE-RELATED"/>
    <property type="match status" value="1"/>
</dbReference>
<keyword evidence="12" id="KW-1185">Reference proteome</keyword>
<evidence type="ECO:0000256" key="5">
    <source>
        <dbReference type="ARBA" id="ARBA00022989"/>
    </source>
</evidence>
<organism evidence="11 12">
    <name type="scientific">Sulfurifustis variabilis</name>
    <dbReference type="NCBI Taxonomy" id="1675686"/>
    <lineage>
        <taxon>Bacteria</taxon>
        <taxon>Pseudomonadati</taxon>
        <taxon>Pseudomonadota</taxon>
        <taxon>Gammaproteobacteria</taxon>
        <taxon>Acidiferrobacterales</taxon>
        <taxon>Acidiferrobacteraceae</taxon>
        <taxon>Sulfurifustis</taxon>
    </lineage>
</organism>
<dbReference type="InterPro" id="IPR003811">
    <property type="entry name" value="G3P_acylTferase_PlsY"/>
</dbReference>
<dbReference type="GO" id="GO:0008654">
    <property type="term" value="P:phospholipid biosynthetic process"/>
    <property type="evidence" value="ECO:0007669"/>
    <property type="project" value="UniProtKB-UniRule"/>
</dbReference>
<keyword evidence="11" id="KW-0012">Acyltransferase</keyword>
<evidence type="ECO:0000256" key="4">
    <source>
        <dbReference type="ARBA" id="ARBA00022692"/>
    </source>
</evidence>
<dbReference type="Proteomes" id="UP000218899">
    <property type="component" value="Chromosome"/>
</dbReference>
<keyword evidence="3 10" id="KW-0808">Transferase</keyword>
<feature type="transmembrane region" description="Helical" evidence="10">
    <location>
        <begin position="78"/>
        <end position="99"/>
    </location>
</feature>
<proteinExistence type="inferred from homology"/>
<name>A0A1B4V0M2_9GAMM</name>
<dbReference type="AlphaFoldDB" id="A0A1B4V0M2"/>
<comment type="function">
    <text evidence="10">Catalyzes the transfer of an acyl group from acyl-phosphate (acyl-PO(4)) to glycerol-3-phosphate (G3P) to form lysophosphatidic acid (LPA). This enzyme utilizes acyl-phosphate as fatty acyl donor, but not acyl-CoA or acyl-ACP.</text>
</comment>